<evidence type="ECO:0000313" key="2">
    <source>
        <dbReference type="Proteomes" id="UP000032352"/>
    </source>
</evidence>
<organism evidence="1 2">
    <name type="scientific">Thalassomonas viridans</name>
    <dbReference type="NCBI Taxonomy" id="137584"/>
    <lineage>
        <taxon>Bacteria</taxon>
        <taxon>Pseudomonadati</taxon>
        <taxon>Pseudomonadota</taxon>
        <taxon>Gammaproteobacteria</taxon>
        <taxon>Alteromonadales</taxon>
        <taxon>Colwelliaceae</taxon>
        <taxon>Thalassomonas</taxon>
    </lineage>
</organism>
<sequence length="86" mass="9910">MFEVDEAKKVSYIFWDIPQDEGLLGDARNINLQGQSDWYMVFAVSGYPYFMDRGRGPVSFQISASSEERPPFYPYAPALDKLDIVY</sequence>
<evidence type="ECO:0000313" key="1">
    <source>
        <dbReference type="EMBL" id="WDE08011.1"/>
    </source>
</evidence>
<proteinExistence type="predicted"/>
<accession>A0AAF0CCD0</accession>
<dbReference type="AlphaFoldDB" id="A0AAF0CCD0"/>
<keyword evidence="2" id="KW-1185">Reference proteome</keyword>
<protein>
    <submittedName>
        <fullName evidence="1">Uncharacterized protein</fullName>
    </submittedName>
</protein>
<reference evidence="1 2" key="2">
    <citation type="journal article" date="2022" name="Mar. Drugs">
        <title>Bioassay-Guided Fractionation Leads to the Detection of Cholic Acid Generated by the Rare Thalassomonas sp.</title>
        <authorList>
            <person name="Pheiffer F."/>
            <person name="Schneider Y.K."/>
            <person name="Hansen E.H."/>
            <person name="Andersen J.H."/>
            <person name="Isaksson J."/>
            <person name="Busche T."/>
            <person name="R C."/>
            <person name="Kalinowski J."/>
            <person name="Zyl L.V."/>
            <person name="Trindade M."/>
        </authorList>
    </citation>
    <scope>NUCLEOTIDE SEQUENCE [LARGE SCALE GENOMIC DNA]</scope>
    <source>
        <strain evidence="1 2">XOM25</strain>
    </source>
</reference>
<reference evidence="1 2" key="1">
    <citation type="journal article" date="2015" name="Genome Announc.">
        <title>Draft Genome Sequences of Marine Isolates of Thalassomonas viridans and Thalassomonas actiniarum.</title>
        <authorList>
            <person name="Olonade I."/>
            <person name="van Zyl L.J."/>
            <person name="Trindade M."/>
        </authorList>
    </citation>
    <scope>NUCLEOTIDE SEQUENCE [LARGE SCALE GENOMIC DNA]</scope>
    <source>
        <strain evidence="1 2">XOM25</strain>
    </source>
</reference>
<dbReference type="RefSeq" id="WP_044840166.1">
    <property type="nucleotide sequence ID" value="NZ_CP059733.1"/>
</dbReference>
<name>A0AAF0CCD0_9GAMM</name>
<dbReference type="Proteomes" id="UP000032352">
    <property type="component" value="Chromosome"/>
</dbReference>
<dbReference type="KEGG" id="tvd:SG34_014610"/>
<dbReference type="EMBL" id="CP059733">
    <property type="protein sequence ID" value="WDE08011.1"/>
    <property type="molecule type" value="Genomic_DNA"/>
</dbReference>
<gene>
    <name evidence="1" type="ORF">SG34_014610</name>
</gene>